<name>A0A9Q0CN81_9POAL</name>
<evidence type="ECO:0000256" key="6">
    <source>
        <dbReference type="SAM" id="Phobius"/>
    </source>
</evidence>
<keyword evidence="6" id="KW-0472">Membrane</keyword>
<gene>
    <name evidence="8" type="ORF">LUZ63_005312</name>
</gene>
<keyword evidence="6" id="KW-0812">Transmembrane</keyword>
<comment type="pathway">
    <text evidence="2">Glycan metabolism.</text>
</comment>
<keyword evidence="9" id="KW-1185">Reference proteome</keyword>
<dbReference type="Proteomes" id="UP001151287">
    <property type="component" value="Unassembled WGS sequence"/>
</dbReference>
<dbReference type="GO" id="GO:0000139">
    <property type="term" value="C:Golgi membrane"/>
    <property type="evidence" value="ECO:0007669"/>
    <property type="project" value="UniProtKB-SubCell"/>
</dbReference>
<sequence>MAQKQKQQPQNNHHRIYVLQLRKAESIHCLKEPHHLMCYYDYATGRTNRLHPKHHHPLRRLFFLLSSLCFSLLFLSLLFYSLGTEQVLQVERNLQAVPKPPCSSMQNNSVCCDRTSFRTDICFMRGDVRTNSHSSSILLISSPATSNITEEKIRPYTRKWEANVMSTIDELRLRQVADSRFHKCDVTHDVPAVVFSTGGYTGNVYHEFNDGILPLYITSQHFNRKVVFLILEYHDWWMTKYGDVLSRLSKYKPIDFTSDKRTHCFKEVIVGVRIHDELTVDPKKMIKGKTIRDFRRMLDDAYKGRIKYIERIDGRRILVPVQYLPTSSTSEVYRPKLVILSRSGGSRMIENEAELVAMAKAIGFQVQVLKPDRTTELCKIYRELNYSDAMIGVHGAAMTHFLFMRPGKVFIQIIPLGTDWAAGTYYGQPATKLGLWYMPYKIQAKESSLYREYPKGDPVLTDPESVGKRGWEVTKKVYLDRQNVRLDLWRFRKRLVRAHAYLVAKKRNQNAH</sequence>
<evidence type="ECO:0000256" key="4">
    <source>
        <dbReference type="ARBA" id="ARBA00022679"/>
    </source>
</evidence>
<proteinExistence type="predicted"/>
<comment type="subcellular location">
    <subcellularLocation>
        <location evidence="1">Golgi apparatus membrane</location>
        <topology evidence="1">Single-pass type II membrane protein</topology>
    </subcellularLocation>
</comment>
<organism evidence="8 9">
    <name type="scientific">Rhynchospora breviuscula</name>
    <dbReference type="NCBI Taxonomy" id="2022672"/>
    <lineage>
        <taxon>Eukaryota</taxon>
        <taxon>Viridiplantae</taxon>
        <taxon>Streptophyta</taxon>
        <taxon>Embryophyta</taxon>
        <taxon>Tracheophyta</taxon>
        <taxon>Spermatophyta</taxon>
        <taxon>Magnoliopsida</taxon>
        <taxon>Liliopsida</taxon>
        <taxon>Poales</taxon>
        <taxon>Cyperaceae</taxon>
        <taxon>Cyperoideae</taxon>
        <taxon>Rhynchosporeae</taxon>
        <taxon>Rhynchospora</taxon>
    </lineage>
</organism>
<evidence type="ECO:0000256" key="3">
    <source>
        <dbReference type="ARBA" id="ARBA00022676"/>
    </source>
</evidence>
<dbReference type="InterPro" id="IPR007657">
    <property type="entry name" value="Glycosyltransferase_61"/>
</dbReference>
<keyword evidence="6" id="KW-1133">Transmembrane helix</keyword>
<dbReference type="OrthoDB" id="529273at2759"/>
<dbReference type="Pfam" id="PF04577">
    <property type="entry name" value="Glyco_transf_61"/>
    <property type="match status" value="1"/>
</dbReference>
<keyword evidence="4" id="KW-0808">Transferase</keyword>
<dbReference type="GO" id="GO:0016763">
    <property type="term" value="F:pentosyltransferase activity"/>
    <property type="evidence" value="ECO:0007669"/>
    <property type="project" value="UniProtKB-ARBA"/>
</dbReference>
<dbReference type="InterPro" id="IPR049625">
    <property type="entry name" value="Glyco_transf_61_cat"/>
</dbReference>
<evidence type="ECO:0000256" key="1">
    <source>
        <dbReference type="ARBA" id="ARBA00004323"/>
    </source>
</evidence>
<feature type="domain" description="Glycosyltransferase 61 catalytic" evidence="7">
    <location>
        <begin position="313"/>
        <end position="410"/>
    </location>
</feature>
<dbReference type="EMBL" id="JAMQYH010000002">
    <property type="protein sequence ID" value="KAJ1696800.1"/>
    <property type="molecule type" value="Genomic_DNA"/>
</dbReference>
<dbReference type="PANTHER" id="PTHR20961:SF124">
    <property type="entry name" value="GLYCOSYLTRANSFERASE"/>
    <property type="match status" value="1"/>
</dbReference>
<feature type="transmembrane region" description="Helical" evidence="6">
    <location>
        <begin position="61"/>
        <end position="82"/>
    </location>
</feature>
<keyword evidence="5" id="KW-0325">Glycoprotein</keyword>
<reference evidence="8" key="1">
    <citation type="journal article" date="2022" name="Cell">
        <title>Repeat-based holocentromeres influence genome architecture and karyotype evolution.</title>
        <authorList>
            <person name="Hofstatter P.G."/>
            <person name="Thangavel G."/>
            <person name="Lux T."/>
            <person name="Neumann P."/>
            <person name="Vondrak T."/>
            <person name="Novak P."/>
            <person name="Zhang M."/>
            <person name="Costa L."/>
            <person name="Castellani M."/>
            <person name="Scott A."/>
            <person name="Toegelov H."/>
            <person name="Fuchs J."/>
            <person name="Mata-Sucre Y."/>
            <person name="Dias Y."/>
            <person name="Vanzela A.L.L."/>
            <person name="Huettel B."/>
            <person name="Almeida C.C.S."/>
            <person name="Simkova H."/>
            <person name="Souza G."/>
            <person name="Pedrosa-Harand A."/>
            <person name="Macas J."/>
            <person name="Mayer K.F.X."/>
            <person name="Houben A."/>
            <person name="Marques A."/>
        </authorList>
    </citation>
    <scope>NUCLEOTIDE SEQUENCE</scope>
    <source>
        <strain evidence="8">RhyBre1mFocal</strain>
    </source>
</reference>
<dbReference type="AlphaFoldDB" id="A0A9Q0CN81"/>
<dbReference type="PANTHER" id="PTHR20961">
    <property type="entry name" value="GLYCOSYLTRANSFERASE"/>
    <property type="match status" value="1"/>
</dbReference>
<evidence type="ECO:0000256" key="5">
    <source>
        <dbReference type="ARBA" id="ARBA00023180"/>
    </source>
</evidence>
<accession>A0A9Q0CN81</accession>
<evidence type="ECO:0000313" key="9">
    <source>
        <dbReference type="Proteomes" id="UP001151287"/>
    </source>
</evidence>
<comment type="caution">
    <text evidence="8">The sequence shown here is derived from an EMBL/GenBank/DDBJ whole genome shotgun (WGS) entry which is preliminary data.</text>
</comment>
<evidence type="ECO:0000313" key="8">
    <source>
        <dbReference type="EMBL" id="KAJ1696800.1"/>
    </source>
</evidence>
<keyword evidence="3" id="KW-0328">Glycosyltransferase</keyword>
<protein>
    <recommendedName>
        <fullName evidence="7">Glycosyltransferase 61 catalytic domain-containing protein</fullName>
    </recommendedName>
</protein>
<evidence type="ECO:0000256" key="2">
    <source>
        <dbReference type="ARBA" id="ARBA00004881"/>
    </source>
</evidence>
<evidence type="ECO:0000259" key="7">
    <source>
        <dbReference type="Pfam" id="PF04577"/>
    </source>
</evidence>